<accession>A0A9P4YU35</accession>
<dbReference type="SUPFAM" id="SSF81383">
    <property type="entry name" value="F-box domain"/>
    <property type="match status" value="1"/>
</dbReference>
<dbReference type="Proteomes" id="UP000749293">
    <property type="component" value="Unassembled WGS sequence"/>
</dbReference>
<evidence type="ECO:0000313" key="1">
    <source>
        <dbReference type="EMBL" id="KAF4122835.1"/>
    </source>
</evidence>
<comment type="caution">
    <text evidence="1">The sequence shown here is derived from an EMBL/GenBank/DDBJ whole genome shotgun (WGS) entry which is preliminary data.</text>
</comment>
<dbReference type="RefSeq" id="XP_035321487.1">
    <property type="nucleotide sequence ID" value="XM_035469107.1"/>
</dbReference>
<name>A0A9P4YU35_9HYPO</name>
<dbReference type="AlphaFoldDB" id="A0A9P4YU35"/>
<keyword evidence="2" id="KW-1185">Reference proteome</keyword>
<evidence type="ECO:0008006" key="3">
    <source>
        <dbReference type="Google" id="ProtNLM"/>
    </source>
</evidence>
<reference evidence="1" key="1">
    <citation type="submission" date="2020-03" db="EMBL/GenBank/DDBJ databases">
        <title>Site-based positive gene gene selection in Geosmithia morbida across the United States reveals a broad range of putative effectors and factors for local host and environmental adapation.</title>
        <authorList>
            <person name="Onufrak A."/>
            <person name="Murdoch R.W."/>
            <person name="Gazis R."/>
            <person name="Huff M."/>
            <person name="Staton M."/>
            <person name="Klingeman W."/>
            <person name="Hadziabdic D."/>
        </authorList>
    </citation>
    <scope>NUCLEOTIDE SEQUENCE</scope>
    <source>
        <strain evidence="1">1262</strain>
    </source>
</reference>
<evidence type="ECO:0000313" key="2">
    <source>
        <dbReference type="Proteomes" id="UP000749293"/>
    </source>
</evidence>
<organism evidence="1 2">
    <name type="scientific">Geosmithia morbida</name>
    <dbReference type="NCBI Taxonomy" id="1094350"/>
    <lineage>
        <taxon>Eukaryota</taxon>
        <taxon>Fungi</taxon>
        <taxon>Dikarya</taxon>
        <taxon>Ascomycota</taxon>
        <taxon>Pezizomycotina</taxon>
        <taxon>Sordariomycetes</taxon>
        <taxon>Hypocreomycetidae</taxon>
        <taxon>Hypocreales</taxon>
        <taxon>Bionectriaceae</taxon>
        <taxon>Geosmithia</taxon>
    </lineage>
</organism>
<dbReference type="OrthoDB" id="5427059at2759"/>
<dbReference type="GeneID" id="55973365"/>
<dbReference type="InterPro" id="IPR036047">
    <property type="entry name" value="F-box-like_dom_sf"/>
</dbReference>
<protein>
    <recommendedName>
        <fullName evidence="3">F-box domain-containing protein</fullName>
    </recommendedName>
</protein>
<sequence length="483" mass="54717">MATISDLPCEVIAAILSRLGTFKDLINAICVSRQFLDAFVENRSIAGSIVVSFFEPERLALAVATEQLNRVLPAPRTAQAVGDFVDGLVNDGRLLHRQLRSMSLQSVYSMMRTEDSITDLAFDFADRAWEQFYFDHTRSYYDPSRSVGLSPTEAFRFFRAFYRTEIFLRAFRTSSDSPDPDVLHQGRLWLLRNFAQFEIEQIACVHDYLEKRFMIACLRTFFEDVELGAMGIDFLTPGANPKKQHWISQGATFITKLAKASTEYKGILLKTSLIENDSAAPFVTLQGVQDVYLKNKRLAAKKPRDTLDSDSGPPSAFDYAFADLLEAGSQGSQAAGDLSNDSMVAAAAVLATTTSLRQYQPTPREEETAIPIVVTMMAEDSGLRERAYVFWDMARIKDWNLWEQIEISPREATTTPTRLQYAAMRQLWRTRKGNWAENHVAPWYVTLTTAETGRLMGIFKLWGEEALAMEPWDDESEDEWVDE</sequence>
<proteinExistence type="predicted"/>
<gene>
    <name evidence="1" type="ORF">GMORB2_7142</name>
</gene>
<dbReference type="EMBL" id="JAANYQ010000008">
    <property type="protein sequence ID" value="KAF4122835.1"/>
    <property type="molecule type" value="Genomic_DNA"/>
</dbReference>